<gene>
    <name evidence="2" type="ORF">E0Z10_g7158</name>
</gene>
<evidence type="ECO:0000313" key="3">
    <source>
        <dbReference type="Proteomes" id="UP000297716"/>
    </source>
</evidence>
<dbReference type="Proteomes" id="UP000297716">
    <property type="component" value="Unassembled WGS sequence"/>
</dbReference>
<accession>A0A4Z0YCE5</accession>
<feature type="region of interest" description="Disordered" evidence="1">
    <location>
        <begin position="56"/>
        <end position="169"/>
    </location>
</feature>
<evidence type="ECO:0000256" key="1">
    <source>
        <dbReference type="SAM" id="MobiDB-lite"/>
    </source>
</evidence>
<feature type="compositionally biased region" description="Polar residues" evidence="1">
    <location>
        <begin position="327"/>
        <end position="336"/>
    </location>
</feature>
<dbReference type="OrthoDB" id="4771701at2759"/>
<feature type="compositionally biased region" description="Polar residues" evidence="1">
    <location>
        <begin position="134"/>
        <end position="147"/>
    </location>
</feature>
<reference evidence="2 3" key="1">
    <citation type="submission" date="2019-03" db="EMBL/GenBank/DDBJ databases">
        <title>Draft genome sequence of Xylaria hypoxylon DSM 108379, a ubiquitous saprotrophic-parasitic fungi on hardwood.</title>
        <authorList>
            <person name="Buettner E."/>
            <person name="Leonhardt S."/>
            <person name="Gebauer A.M."/>
            <person name="Liers C."/>
            <person name="Hofrichter M."/>
            <person name="Kellner H."/>
        </authorList>
    </citation>
    <scope>NUCLEOTIDE SEQUENCE [LARGE SCALE GENOMIC DNA]</scope>
    <source>
        <strain evidence="2 3">DSM 108379</strain>
    </source>
</reference>
<evidence type="ECO:0000313" key="2">
    <source>
        <dbReference type="EMBL" id="TGJ81624.1"/>
    </source>
</evidence>
<feature type="region of interest" description="Disordered" evidence="1">
    <location>
        <begin position="1"/>
        <end position="26"/>
    </location>
</feature>
<dbReference type="AlphaFoldDB" id="A0A4Z0YCE5"/>
<name>A0A4Z0YCE5_9PEZI</name>
<sequence>MGAQQSKEAHQELGLETAHSGVLENDDDEELFTFTQLYKWESIDIVWWKFLKTHGNQPQKYGQPASPPKGRKRPQPANTKHQVNSGKTKLQTQSSHLVKKSKKTTHSTRKRSHRKRPRADDKEHRVDVCKADLQTENLHTATNSGIIPSQDAPGLSSTPHNQTSHPKDDTREQIFDTQSSKHQTIGANISNGSEFAPYSVTHYVPIHSSSELAGSRARQGKNITARIEGIKEHGLDGQKQPKRSHTAKKNKLAPFRRAKRNLSVHLDTVSESDKLEESQQDKYVVSRVDAGAILNDARPPTISEPRAQKPLQDRFHVSSDDRDANRLPNQPSTPNDRQIDNPFHKLGQPLPPRTSSEQPEIALIQQLESRKPPPEYVTPKYKWEYIIKYVDSADIILDDEDKEEKAMTDRSFADREKANEYLDKKTSPEAVGGLEAIASRTTTLEGPERLLKVNIELSNGEHHLMWVERGMVVLSNLKSKQRQQMQWKPTPRPKFPHYVVTCDLITYETSVVTRCEEEDDEGASLAEQGIGLGSLGCEIKLRIEKLSPKAFTFREIANEHAGKLFLEMTKVDRRFANSSDTFWWECNAVPDHKKAMAGARKPDGLYEIAMEVYDMNSRLGWDQIVVHVHKVDDVTGPVNF</sequence>
<feature type="compositionally biased region" description="Polar residues" evidence="1">
    <location>
        <begin position="155"/>
        <end position="164"/>
    </location>
</feature>
<organism evidence="2 3">
    <name type="scientific">Xylaria hypoxylon</name>
    <dbReference type="NCBI Taxonomy" id="37992"/>
    <lineage>
        <taxon>Eukaryota</taxon>
        <taxon>Fungi</taxon>
        <taxon>Dikarya</taxon>
        <taxon>Ascomycota</taxon>
        <taxon>Pezizomycotina</taxon>
        <taxon>Sordariomycetes</taxon>
        <taxon>Xylariomycetidae</taxon>
        <taxon>Xylariales</taxon>
        <taxon>Xylariaceae</taxon>
        <taxon>Xylaria</taxon>
    </lineage>
</organism>
<dbReference type="EMBL" id="SKBN01000160">
    <property type="protein sequence ID" value="TGJ81624.1"/>
    <property type="molecule type" value="Genomic_DNA"/>
</dbReference>
<feature type="compositionally biased region" description="Polar residues" evidence="1">
    <location>
        <begin position="76"/>
        <end position="96"/>
    </location>
</feature>
<feature type="region of interest" description="Disordered" evidence="1">
    <location>
        <begin position="295"/>
        <end position="358"/>
    </location>
</feature>
<keyword evidence="3" id="KW-1185">Reference proteome</keyword>
<feature type="compositionally biased region" description="Basic residues" evidence="1">
    <location>
        <begin position="240"/>
        <end position="259"/>
    </location>
</feature>
<proteinExistence type="predicted"/>
<feature type="region of interest" description="Disordered" evidence="1">
    <location>
        <begin position="233"/>
        <end position="259"/>
    </location>
</feature>
<feature type="compositionally biased region" description="Basic and acidic residues" evidence="1">
    <location>
        <begin position="118"/>
        <end position="130"/>
    </location>
</feature>
<feature type="compositionally biased region" description="Basic and acidic residues" evidence="1">
    <location>
        <begin position="311"/>
        <end position="325"/>
    </location>
</feature>
<comment type="caution">
    <text evidence="2">The sequence shown here is derived from an EMBL/GenBank/DDBJ whole genome shotgun (WGS) entry which is preliminary data.</text>
</comment>
<protein>
    <submittedName>
        <fullName evidence="2">Uncharacterized protein</fullName>
    </submittedName>
</protein>
<feature type="compositionally biased region" description="Basic residues" evidence="1">
    <location>
        <begin position="97"/>
        <end position="117"/>
    </location>
</feature>